<dbReference type="EC" id="4.4.1.17" evidence="10"/>
<evidence type="ECO:0000256" key="9">
    <source>
        <dbReference type="ARBA" id="ARBA00023239"/>
    </source>
</evidence>
<dbReference type="Proteomes" id="UP001642484">
    <property type="component" value="Unassembled WGS sequence"/>
</dbReference>
<sequence>MASSGCPLRGNKTESRPLRSENGEVLNPRNMMPEMPQTPAASQSIDLKKDREVSSIPKTGESGNWVYPSPQQFYHALLRKNKEAEAEAMDDVVYAHNVTNERSWKAILDWEKLHAKSCPSQKKRIGRQRNRTSYRTPSLLRFVGRQKDLSWGGWWSKTLSYRGVPFDRHDWFVDRCGERTVRYVIDYYDDSKAGDAEDLQITVEARPAIDSAGDLLDRLRRPGWQLRRMWAAFFGGGGRGQ</sequence>
<feature type="compositionally biased region" description="Basic and acidic residues" evidence="11">
    <location>
        <begin position="11"/>
        <end position="22"/>
    </location>
</feature>
<comment type="function">
    <text evidence="10">Lyase that catalyzes the covalent linking of the heme group to the cytochrome C apoprotein to produce the mature functional cytochrome.</text>
</comment>
<feature type="region of interest" description="Disordered" evidence="11">
    <location>
        <begin position="1"/>
        <end position="49"/>
    </location>
</feature>
<evidence type="ECO:0000256" key="4">
    <source>
        <dbReference type="ARBA" id="ARBA00022723"/>
    </source>
</evidence>
<evidence type="ECO:0000256" key="8">
    <source>
        <dbReference type="ARBA" id="ARBA00023136"/>
    </source>
</evidence>
<evidence type="ECO:0000313" key="13">
    <source>
        <dbReference type="Proteomes" id="UP001642484"/>
    </source>
</evidence>
<keyword evidence="4 10" id="KW-0479">Metal-binding</keyword>
<reference evidence="12 13" key="1">
    <citation type="submission" date="2024-02" db="EMBL/GenBank/DDBJ databases">
        <authorList>
            <person name="Chen Y."/>
            <person name="Shah S."/>
            <person name="Dougan E. K."/>
            <person name="Thang M."/>
            <person name="Chan C."/>
        </authorList>
    </citation>
    <scope>NUCLEOTIDE SEQUENCE [LARGE SCALE GENOMIC DNA]</scope>
</reference>
<evidence type="ECO:0000256" key="7">
    <source>
        <dbReference type="ARBA" id="ARBA00023128"/>
    </source>
</evidence>
<evidence type="ECO:0000256" key="2">
    <source>
        <dbReference type="ARBA" id="ARBA00007255"/>
    </source>
</evidence>
<keyword evidence="3 10" id="KW-0349">Heme</keyword>
<dbReference type="Pfam" id="PF01265">
    <property type="entry name" value="Cyto_heme_lyase"/>
    <property type="match status" value="1"/>
</dbReference>
<dbReference type="InterPro" id="IPR000511">
    <property type="entry name" value="Holocyt_c/c1_synthase"/>
</dbReference>
<keyword evidence="6 10" id="KW-0408">Iron</keyword>
<evidence type="ECO:0000313" key="12">
    <source>
        <dbReference type="EMBL" id="CAK9075482.1"/>
    </source>
</evidence>
<dbReference type="PANTHER" id="PTHR12743:SF8">
    <property type="entry name" value="PROTEIN HRI1"/>
    <property type="match status" value="1"/>
</dbReference>
<proteinExistence type="inferred from homology"/>
<name>A0ABP0PK03_9DINO</name>
<dbReference type="PROSITE" id="PS00821">
    <property type="entry name" value="CYTO_HEME_LYASE_1"/>
    <property type="match status" value="1"/>
</dbReference>
<evidence type="ECO:0000256" key="1">
    <source>
        <dbReference type="ARBA" id="ARBA00004273"/>
    </source>
</evidence>
<dbReference type="EMBL" id="CAXAMN010023139">
    <property type="protein sequence ID" value="CAK9075482.1"/>
    <property type="molecule type" value="Genomic_DNA"/>
</dbReference>
<dbReference type="PANTHER" id="PTHR12743">
    <property type="entry name" value="CYTOCHROME C1 HEME LYASE"/>
    <property type="match status" value="1"/>
</dbReference>
<comment type="caution">
    <text evidence="12">The sequence shown here is derived from an EMBL/GenBank/DDBJ whole genome shotgun (WGS) entry which is preliminary data.</text>
</comment>
<protein>
    <recommendedName>
        <fullName evidence="10">Holocytochrome c-type synthase</fullName>
        <ecNumber evidence="10">4.4.1.17</ecNumber>
    </recommendedName>
</protein>
<keyword evidence="13" id="KW-1185">Reference proteome</keyword>
<keyword evidence="7 10" id="KW-0496">Mitochondrion</keyword>
<comment type="catalytic activity">
    <reaction evidence="10">
        <text>holo-[cytochrome c] = apo-[cytochrome c] + heme b</text>
        <dbReference type="Rhea" id="RHEA:22648"/>
        <dbReference type="Rhea" id="RHEA-COMP:10725"/>
        <dbReference type="Rhea" id="RHEA-COMP:10726"/>
        <dbReference type="ChEBI" id="CHEBI:29950"/>
        <dbReference type="ChEBI" id="CHEBI:60344"/>
        <dbReference type="ChEBI" id="CHEBI:83739"/>
        <dbReference type="EC" id="4.4.1.17"/>
    </reaction>
</comment>
<dbReference type="PROSITE" id="PS00822">
    <property type="entry name" value="CYTO_HEME_LYASE_2"/>
    <property type="match status" value="1"/>
</dbReference>
<comment type="subcellular location">
    <subcellularLocation>
        <location evidence="1 10">Mitochondrion inner membrane</location>
    </subcellularLocation>
</comment>
<gene>
    <name evidence="12" type="ORF">CCMP2556_LOCUS37170</name>
</gene>
<evidence type="ECO:0000256" key="5">
    <source>
        <dbReference type="ARBA" id="ARBA00022792"/>
    </source>
</evidence>
<evidence type="ECO:0000256" key="3">
    <source>
        <dbReference type="ARBA" id="ARBA00022617"/>
    </source>
</evidence>
<evidence type="ECO:0000256" key="6">
    <source>
        <dbReference type="ARBA" id="ARBA00023004"/>
    </source>
</evidence>
<comment type="similarity">
    <text evidence="2 10">Belongs to the cytochrome c-type heme lyase family.</text>
</comment>
<keyword evidence="5 10" id="KW-0999">Mitochondrion inner membrane</keyword>
<keyword evidence="9 10" id="KW-0456">Lyase</keyword>
<organism evidence="12 13">
    <name type="scientific">Durusdinium trenchii</name>
    <dbReference type="NCBI Taxonomy" id="1381693"/>
    <lineage>
        <taxon>Eukaryota</taxon>
        <taxon>Sar</taxon>
        <taxon>Alveolata</taxon>
        <taxon>Dinophyceae</taxon>
        <taxon>Suessiales</taxon>
        <taxon>Symbiodiniaceae</taxon>
        <taxon>Durusdinium</taxon>
    </lineage>
</organism>
<keyword evidence="8 10" id="KW-0472">Membrane</keyword>
<accession>A0ABP0PK03</accession>
<evidence type="ECO:0000256" key="11">
    <source>
        <dbReference type="SAM" id="MobiDB-lite"/>
    </source>
</evidence>
<evidence type="ECO:0000256" key="10">
    <source>
        <dbReference type="RuleBase" id="RU363130"/>
    </source>
</evidence>